<dbReference type="EMBL" id="LXQA010213848">
    <property type="protein sequence ID" value="MCI34463.1"/>
    <property type="molecule type" value="Genomic_DNA"/>
</dbReference>
<evidence type="ECO:0000313" key="2">
    <source>
        <dbReference type="EMBL" id="MCI34463.1"/>
    </source>
</evidence>
<reference evidence="2 3" key="1">
    <citation type="journal article" date="2018" name="Front. Plant Sci.">
        <title>Red Clover (Trifolium pratense) and Zigzag Clover (T. medium) - A Picture of Genomic Similarities and Differences.</title>
        <authorList>
            <person name="Dluhosova J."/>
            <person name="Istvanek J."/>
            <person name="Nedelnik J."/>
            <person name="Repkova J."/>
        </authorList>
    </citation>
    <scope>NUCLEOTIDE SEQUENCE [LARGE SCALE GENOMIC DNA]</scope>
    <source>
        <strain evidence="3">cv. 10/8</strain>
        <tissue evidence="2">Leaf</tissue>
    </source>
</reference>
<sequence>PGMARRAVESIRPRKSSGSCASRRMGWRDAPVQEFKFINVTDNCASRSAHGAVRRYGKLCRFLHSIVLRTVTTLNFPYLFPLPTFISRISILKLYSSTTKHLNTPNHSKITSH</sequence>
<dbReference type="AlphaFoldDB" id="A0A392RCV5"/>
<accession>A0A392RCV5</accession>
<proteinExistence type="predicted"/>
<keyword evidence="3" id="KW-1185">Reference proteome</keyword>
<organism evidence="2 3">
    <name type="scientific">Trifolium medium</name>
    <dbReference type="NCBI Taxonomy" id="97028"/>
    <lineage>
        <taxon>Eukaryota</taxon>
        <taxon>Viridiplantae</taxon>
        <taxon>Streptophyta</taxon>
        <taxon>Embryophyta</taxon>
        <taxon>Tracheophyta</taxon>
        <taxon>Spermatophyta</taxon>
        <taxon>Magnoliopsida</taxon>
        <taxon>eudicotyledons</taxon>
        <taxon>Gunneridae</taxon>
        <taxon>Pentapetalae</taxon>
        <taxon>rosids</taxon>
        <taxon>fabids</taxon>
        <taxon>Fabales</taxon>
        <taxon>Fabaceae</taxon>
        <taxon>Papilionoideae</taxon>
        <taxon>50 kb inversion clade</taxon>
        <taxon>NPAAA clade</taxon>
        <taxon>Hologalegina</taxon>
        <taxon>IRL clade</taxon>
        <taxon>Trifolieae</taxon>
        <taxon>Trifolium</taxon>
    </lineage>
</organism>
<feature type="non-terminal residue" evidence="2">
    <location>
        <position position="1"/>
    </location>
</feature>
<dbReference type="Proteomes" id="UP000265520">
    <property type="component" value="Unassembled WGS sequence"/>
</dbReference>
<feature type="region of interest" description="Disordered" evidence="1">
    <location>
        <begin position="1"/>
        <end position="23"/>
    </location>
</feature>
<evidence type="ECO:0000256" key="1">
    <source>
        <dbReference type="SAM" id="MobiDB-lite"/>
    </source>
</evidence>
<name>A0A392RCV5_9FABA</name>
<evidence type="ECO:0000313" key="3">
    <source>
        <dbReference type="Proteomes" id="UP000265520"/>
    </source>
</evidence>
<comment type="caution">
    <text evidence="2">The sequence shown here is derived from an EMBL/GenBank/DDBJ whole genome shotgun (WGS) entry which is preliminary data.</text>
</comment>
<protein>
    <submittedName>
        <fullName evidence="2">Uncharacterized protein</fullName>
    </submittedName>
</protein>
<feature type="compositionally biased region" description="Basic and acidic residues" evidence="1">
    <location>
        <begin position="1"/>
        <end position="12"/>
    </location>
</feature>